<dbReference type="EMBL" id="QXFV01000389">
    <property type="protein sequence ID" value="KAE9039064.1"/>
    <property type="molecule type" value="Genomic_DNA"/>
</dbReference>
<comment type="caution">
    <text evidence="1">The sequence shown here is derived from an EMBL/GenBank/DDBJ whole genome shotgun (WGS) entry which is preliminary data.</text>
</comment>
<proteinExistence type="predicted"/>
<gene>
    <name evidence="1" type="ORF">PR001_g7682</name>
</gene>
<protein>
    <submittedName>
        <fullName evidence="1">Uncharacterized protein</fullName>
    </submittedName>
</protein>
<name>A0A6A3N5Z9_9STRA</name>
<evidence type="ECO:0000313" key="1">
    <source>
        <dbReference type="EMBL" id="KAE9039064.1"/>
    </source>
</evidence>
<dbReference type="AlphaFoldDB" id="A0A6A3N5Z9"/>
<dbReference type="Proteomes" id="UP000429607">
    <property type="component" value="Unassembled WGS sequence"/>
</dbReference>
<sequence length="171" mass="19905">MKYLNDEDMLRLLPDVIQLKNRSQLLHSRGDYDISSMADIWKWAAPKMCKSKEIFFNEEEKSYRVEGDPKTFAKTPFNYRNKLLVLDIFTEPVGTKYDSFGIVFTTRKLFRNAALAVLGQREGVLAVTNGTYKIDFNNWTLISFGTCGVRYTTKKQYQHKFYPIAFLSVRA</sequence>
<organism evidence="1 2">
    <name type="scientific">Phytophthora rubi</name>
    <dbReference type="NCBI Taxonomy" id="129364"/>
    <lineage>
        <taxon>Eukaryota</taxon>
        <taxon>Sar</taxon>
        <taxon>Stramenopiles</taxon>
        <taxon>Oomycota</taxon>
        <taxon>Peronosporomycetes</taxon>
        <taxon>Peronosporales</taxon>
        <taxon>Peronosporaceae</taxon>
        <taxon>Phytophthora</taxon>
    </lineage>
</organism>
<reference evidence="1 2" key="1">
    <citation type="submission" date="2018-09" db="EMBL/GenBank/DDBJ databases">
        <title>Genomic investigation of the strawberry pathogen Phytophthora fragariae indicates pathogenicity is determined by transcriptional variation in three key races.</title>
        <authorList>
            <person name="Adams T.M."/>
            <person name="Armitage A.D."/>
            <person name="Sobczyk M.K."/>
            <person name="Bates H.J."/>
            <person name="Dunwell J.M."/>
            <person name="Nellist C.F."/>
            <person name="Harrison R.J."/>
        </authorList>
    </citation>
    <scope>NUCLEOTIDE SEQUENCE [LARGE SCALE GENOMIC DNA]</scope>
    <source>
        <strain evidence="1 2">SCRP249</strain>
    </source>
</reference>
<evidence type="ECO:0000313" key="2">
    <source>
        <dbReference type="Proteomes" id="UP000429607"/>
    </source>
</evidence>
<accession>A0A6A3N5Z9</accession>